<keyword evidence="3" id="KW-1185">Reference proteome</keyword>
<proteinExistence type="predicted"/>
<evidence type="ECO:0000313" key="2">
    <source>
        <dbReference type="EMBL" id="GAA4759717.1"/>
    </source>
</evidence>
<dbReference type="EMBL" id="BAABKN010000037">
    <property type="protein sequence ID" value="GAA4759717.1"/>
    <property type="molecule type" value="Genomic_DNA"/>
</dbReference>
<sequence length="89" mass="9857">MEHTTDSVSSVTSSGSVVLAGGFEPVLSLRELAEQLDVSVQALYDLRSQGRGPVGFRVGRCLRFRRSEVDAWLTRLEHEDAVRQGQEQP</sequence>
<gene>
    <name evidence="2" type="ORF">GCM10023350_52440</name>
</gene>
<organism evidence="2 3">
    <name type="scientific">Nocardioides endophyticus</name>
    <dbReference type="NCBI Taxonomy" id="1353775"/>
    <lineage>
        <taxon>Bacteria</taxon>
        <taxon>Bacillati</taxon>
        <taxon>Actinomycetota</taxon>
        <taxon>Actinomycetes</taxon>
        <taxon>Propionibacteriales</taxon>
        <taxon>Nocardioidaceae</taxon>
        <taxon>Nocardioides</taxon>
    </lineage>
</organism>
<dbReference type="InterPro" id="IPR041657">
    <property type="entry name" value="HTH_17"/>
</dbReference>
<dbReference type="Pfam" id="PF12728">
    <property type="entry name" value="HTH_17"/>
    <property type="match status" value="1"/>
</dbReference>
<comment type="caution">
    <text evidence="2">The sequence shown here is derived from an EMBL/GenBank/DDBJ whole genome shotgun (WGS) entry which is preliminary data.</text>
</comment>
<dbReference type="Proteomes" id="UP001499882">
    <property type="component" value="Unassembled WGS sequence"/>
</dbReference>
<evidence type="ECO:0000313" key="3">
    <source>
        <dbReference type="Proteomes" id="UP001499882"/>
    </source>
</evidence>
<feature type="domain" description="Helix-turn-helix" evidence="1">
    <location>
        <begin position="26"/>
        <end position="75"/>
    </location>
</feature>
<evidence type="ECO:0000259" key="1">
    <source>
        <dbReference type="Pfam" id="PF12728"/>
    </source>
</evidence>
<dbReference type="InterPro" id="IPR009061">
    <property type="entry name" value="DNA-bd_dom_put_sf"/>
</dbReference>
<dbReference type="RefSeq" id="WP_345530103.1">
    <property type="nucleotide sequence ID" value="NZ_BAABKN010000037.1"/>
</dbReference>
<dbReference type="Gene3D" id="1.10.10.10">
    <property type="entry name" value="Winged helix-like DNA-binding domain superfamily/Winged helix DNA-binding domain"/>
    <property type="match status" value="1"/>
</dbReference>
<name>A0ABP8ZLX8_9ACTN</name>
<accession>A0ABP8ZLX8</accession>
<dbReference type="InterPro" id="IPR036388">
    <property type="entry name" value="WH-like_DNA-bd_sf"/>
</dbReference>
<protein>
    <recommendedName>
        <fullName evidence="1">Helix-turn-helix domain-containing protein</fullName>
    </recommendedName>
</protein>
<reference evidence="3" key="1">
    <citation type="journal article" date="2019" name="Int. J. Syst. Evol. Microbiol.">
        <title>The Global Catalogue of Microorganisms (GCM) 10K type strain sequencing project: providing services to taxonomists for standard genome sequencing and annotation.</title>
        <authorList>
            <consortium name="The Broad Institute Genomics Platform"/>
            <consortium name="The Broad Institute Genome Sequencing Center for Infectious Disease"/>
            <person name="Wu L."/>
            <person name="Ma J."/>
        </authorList>
    </citation>
    <scope>NUCLEOTIDE SEQUENCE [LARGE SCALE GENOMIC DNA]</scope>
    <source>
        <strain evidence="3">JCM 18532</strain>
    </source>
</reference>
<dbReference type="SUPFAM" id="SSF46955">
    <property type="entry name" value="Putative DNA-binding domain"/>
    <property type="match status" value="1"/>
</dbReference>